<dbReference type="KEGG" id="pbor:BSF38_04283"/>
<dbReference type="Proteomes" id="UP000186309">
    <property type="component" value="Chromosome"/>
</dbReference>
<dbReference type="EMBL" id="CP019082">
    <property type="protein sequence ID" value="APW62731.1"/>
    <property type="molecule type" value="Genomic_DNA"/>
</dbReference>
<name>A0A1U7CUX8_9BACT</name>
<reference evidence="2" key="1">
    <citation type="submission" date="2016-12" db="EMBL/GenBank/DDBJ databases">
        <title>Comparative genomics of four Isosphaeraceae planctomycetes: a common pool of plasmids and glycoside hydrolase genes.</title>
        <authorList>
            <person name="Ivanova A."/>
        </authorList>
    </citation>
    <scope>NUCLEOTIDE SEQUENCE [LARGE SCALE GENOMIC DNA]</scope>
    <source>
        <strain evidence="2">PX4</strain>
    </source>
</reference>
<evidence type="ECO:0000313" key="2">
    <source>
        <dbReference type="Proteomes" id="UP000186309"/>
    </source>
</evidence>
<protein>
    <recommendedName>
        <fullName evidence="3">AsmA-like C-terminal domain-containing protein</fullName>
    </recommendedName>
</protein>
<evidence type="ECO:0008006" key="3">
    <source>
        <dbReference type="Google" id="ProtNLM"/>
    </source>
</evidence>
<accession>A0A1U7CUX8</accession>
<gene>
    <name evidence="1" type="ORF">BSF38_04283</name>
</gene>
<dbReference type="RefSeq" id="WP_076349036.1">
    <property type="nucleotide sequence ID" value="NZ_CP019082.1"/>
</dbReference>
<keyword evidence="2" id="KW-1185">Reference proteome</keyword>
<proteinExistence type="predicted"/>
<sequence length="443" mass="47277">MFPLSRPFRQGLATAALVAATVLPTVFVAAYAWRINRPGHIRDVEIVLGRQLGLQVTLDAVLYPQPGEVVYRGIVLRQEEPRGKGLVEIARAGMVRLVRSDRELTIHAEGLALRGESPKLAMAQIGTLIQRSGELAFDHVSLTAPTCQVDLGDGLGFSVQDVAGAFSADQAKPMLRVAYRLVEPGSKTRCELTLTRDRASDPVGTSLVLKTLEGLPPPARVLNVFFDATGWMGERAKVDGVLTLRQSGSREWEGDFTGDLLDVDLGTLVGRRFPRHRLAGPARVAVHKARWGDRPGQGPGWLEAKGKLSAGQGAVGVDLLAALSREMKFRLTPRASRVDPRRTEVEFGSLGLEFDIQANGEIQLAGALGDGFPPDAVLAGGGNALAYAPQGAANVYGLIKTLFPVADSPPGSLVPLTTESRVLLCLPIAPDIASKGVRSMDAN</sequence>
<evidence type="ECO:0000313" key="1">
    <source>
        <dbReference type="EMBL" id="APW62731.1"/>
    </source>
</evidence>
<dbReference type="AlphaFoldDB" id="A0A1U7CUX8"/>
<dbReference type="OrthoDB" id="241613at2"/>
<organism evidence="1 2">
    <name type="scientific">Paludisphaera borealis</name>
    <dbReference type="NCBI Taxonomy" id="1387353"/>
    <lineage>
        <taxon>Bacteria</taxon>
        <taxon>Pseudomonadati</taxon>
        <taxon>Planctomycetota</taxon>
        <taxon>Planctomycetia</taxon>
        <taxon>Isosphaerales</taxon>
        <taxon>Isosphaeraceae</taxon>
        <taxon>Paludisphaera</taxon>
    </lineage>
</organism>